<dbReference type="AlphaFoldDB" id="A0A1V8SMT7"/>
<evidence type="ECO:0000256" key="1">
    <source>
        <dbReference type="SAM" id="MobiDB-lite"/>
    </source>
</evidence>
<dbReference type="InterPro" id="IPR048337">
    <property type="entry name" value="FAM50A/XAP5_C"/>
</dbReference>
<dbReference type="EMBL" id="NAJO01000036">
    <property type="protein sequence ID" value="OQO00271.1"/>
    <property type="molecule type" value="Genomic_DNA"/>
</dbReference>
<dbReference type="GO" id="GO:0005634">
    <property type="term" value="C:nucleus"/>
    <property type="evidence" value="ECO:0007669"/>
    <property type="project" value="InterPro"/>
</dbReference>
<dbReference type="GO" id="GO:0006325">
    <property type="term" value="P:chromatin organization"/>
    <property type="evidence" value="ECO:0007669"/>
    <property type="project" value="TreeGrafter"/>
</dbReference>
<dbReference type="InterPro" id="IPR007005">
    <property type="entry name" value="XAP5"/>
</dbReference>
<feature type="compositionally biased region" description="Polar residues" evidence="1">
    <location>
        <begin position="48"/>
        <end position="60"/>
    </location>
</feature>
<dbReference type="Proteomes" id="UP000192596">
    <property type="component" value="Unassembled WGS sequence"/>
</dbReference>
<feature type="compositionally biased region" description="Basic and acidic residues" evidence="1">
    <location>
        <begin position="357"/>
        <end position="367"/>
    </location>
</feature>
<evidence type="ECO:0000313" key="4">
    <source>
        <dbReference type="Proteomes" id="UP000192596"/>
    </source>
</evidence>
<dbReference type="OrthoDB" id="1562195at2759"/>
<dbReference type="STRING" id="1507870.A0A1V8SMT7"/>
<name>A0A1V8SMT7_9PEZI</name>
<reference evidence="4" key="1">
    <citation type="submission" date="2017-03" db="EMBL/GenBank/DDBJ databases">
        <title>Genomes of endolithic fungi from Antarctica.</title>
        <authorList>
            <person name="Coleine C."/>
            <person name="Masonjones S."/>
            <person name="Stajich J.E."/>
        </authorList>
    </citation>
    <scope>NUCLEOTIDE SEQUENCE [LARGE SCALE GENOMIC DNA]</scope>
    <source>
        <strain evidence="4">CCFEE 5527</strain>
    </source>
</reference>
<feature type="compositionally biased region" description="Basic residues" evidence="1">
    <location>
        <begin position="72"/>
        <end position="81"/>
    </location>
</feature>
<accession>A0A1V8SMT7</accession>
<dbReference type="InParanoid" id="A0A1V8SMT7"/>
<dbReference type="PANTHER" id="PTHR12722">
    <property type="entry name" value="XAP-5 PROTEIN-RELATED"/>
    <property type="match status" value="1"/>
</dbReference>
<sequence length="377" mass="41206">MADSDPSPSIHNARFTAQAHAVEDTLKEQTVGLVHLSDFRKRRAEALEQSQDGSGTSGATTPEGREGTPKPTFKKRGKGVKKAVLSFGDDEEGYEGGHTKGETVMGNIQPGKADLDAPSATTSGSELVPTTLKKRLKANASAPFVAKAQTKASIAKETALKDTLRKEYIQLQEAVKATEFILPFVFYEGKDIPGGQLRLKKGDFIWLFLEKARKLGAELAETGQGPGGAGGRRREWARISVDDLMIVRGEMIVPHHLDFHHFIVNAALSYHGPLFPYSADVTTSTPARDLSRADSTSLPAGLTTADELHAVPATPDADLEGFSDDPALTKVIDRRWYEKNKHIYPMSVWEEYDASRDYSKGGRKDQEGNAFFFSSNR</sequence>
<organism evidence="3 4">
    <name type="scientific">Cryoendolithus antarcticus</name>
    <dbReference type="NCBI Taxonomy" id="1507870"/>
    <lineage>
        <taxon>Eukaryota</taxon>
        <taxon>Fungi</taxon>
        <taxon>Dikarya</taxon>
        <taxon>Ascomycota</taxon>
        <taxon>Pezizomycotina</taxon>
        <taxon>Dothideomycetes</taxon>
        <taxon>Dothideomycetidae</taxon>
        <taxon>Cladosporiales</taxon>
        <taxon>Cladosporiaceae</taxon>
        <taxon>Cryoendolithus</taxon>
    </lineage>
</organism>
<feature type="domain" description="FAM50A/XAP5 C-terminal" evidence="2">
    <location>
        <begin position="178"/>
        <end position="360"/>
    </location>
</feature>
<feature type="region of interest" description="Disordered" evidence="1">
    <location>
        <begin position="43"/>
        <end position="81"/>
    </location>
</feature>
<evidence type="ECO:0000313" key="3">
    <source>
        <dbReference type="EMBL" id="OQO00271.1"/>
    </source>
</evidence>
<evidence type="ECO:0000259" key="2">
    <source>
        <dbReference type="Pfam" id="PF04921"/>
    </source>
</evidence>
<comment type="caution">
    <text evidence="3">The sequence shown here is derived from an EMBL/GenBank/DDBJ whole genome shotgun (WGS) entry which is preliminary data.</text>
</comment>
<dbReference type="Pfam" id="PF04921">
    <property type="entry name" value="XAP5"/>
    <property type="match status" value="1"/>
</dbReference>
<dbReference type="PANTHER" id="PTHR12722:SF0">
    <property type="entry name" value="PROTEIN FAM50A"/>
    <property type="match status" value="1"/>
</dbReference>
<feature type="region of interest" description="Disordered" evidence="1">
    <location>
        <begin position="357"/>
        <end position="377"/>
    </location>
</feature>
<gene>
    <name evidence="3" type="ORF">B0A48_14058</name>
</gene>
<proteinExistence type="predicted"/>
<keyword evidence="4" id="KW-1185">Reference proteome</keyword>
<protein>
    <recommendedName>
        <fullName evidence="2">FAM50A/XAP5 C-terminal domain-containing protein</fullName>
    </recommendedName>
</protein>